<evidence type="ECO:0000256" key="16">
    <source>
        <dbReference type="SAM" id="MobiDB-lite"/>
    </source>
</evidence>
<comment type="pathway">
    <text evidence="3">Lipid metabolism.</text>
</comment>
<evidence type="ECO:0000256" key="3">
    <source>
        <dbReference type="ARBA" id="ARBA00005189"/>
    </source>
</evidence>
<proteinExistence type="inferred from homology"/>
<dbReference type="InterPro" id="IPR007130">
    <property type="entry name" value="DAGAT"/>
</dbReference>
<keyword evidence="10" id="KW-0256">Endoplasmic reticulum</keyword>
<keyword evidence="19" id="KW-1185">Reference proteome</keyword>
<reference evidence="18" key="2">
    <citation type="submission" date="2020-02" db="EMBL/GenBank/DDBJ databases">
        <title>Identification and distribution of gene clusters putatively required for synthesis of sphingolipid metabolism inhibitors in phylogenetically diverse species of the filamentous fungus Fusarium.</title>
        <authorList>
            <person name="Kim H.-S."/>
            <person name="Busman M."/>
            <person name="Brown D.W."/>
            <person name="Divon H."/>
            <person name="Uhlig S."/>
            <person name="Proctor R.H."/>
        </authorList>
    </citation>
    <scope>NUCLEOTIDE SEQUENCE</scope>
    <source>
        <strain evidence="18">NRRL 25174</strain>
    </source>
</reference>
<evidence type="ECO:0000256" key="10">
    <source>
        <dbReference type="ARBA" id="ARBA00022824"/>
    </source>
</evidence>
<evidence type="ECO:0000256" key="17">
    <source>
        <dbReference type="SAM" id="Phobius"/>
    </source>
</evidence>
<dbReference type="OrthoDB" id="264532at2759"/>
<comment type="subcellular location">
    <subcellularLocation>
        <location evidence="1">Endoplasmic reticulum membrane</location>
        <topology evidence="1">Multi-pass membrane protein</topology>
    </subcellularLocation>
</comment>
<evidence type="ECO:0000256" key="6">
    <source>
        <dbReference type="ARBA" id="ARBA00022516"/>
    </source>
</evidence>
<dbReference type="CDD" id="cd07987">
    <property type="entry name" value="LPLAT_MGAT-like"/>
    <property type="match status" value="1"/>
</dbReference>
<protein>
    <recommendedName>
        <fullName evidence="5">diacylglycerol O-acyltransferase</fullName>
        <ecNumber evidence="5">2.3.1.20</ecNumber>
    </recommendedName>
</protein>
<comment type="caution">
    <text evidence="18">The sequence shown here is derived from an EMBL/GenBank/DDBJ whole genome shotgun (WGS) entry which is preliminary data.</text>
</comment>
<feature type="region of interest" description="Disordered" evidence="16">
    <location>
        <begin position="85"/>
        <end position="162"/>
    </location>
</feature>
<evidence type="ECO:0000256" key="15">
    <source>
        <dbReference type="ARBA" id="ARBA00048109"/>
    </source>
</evidence>
<feature type="compositionally biased region" description="Polar residues" evidence="16">
    <location>
        <begin position="85"/>
        <end position="106"/>
    </location>
</feature>
<dbReference type="GO" id="GO:0005789">
    <property type="term" value="C:endoplasmic reticulum membrane"/>
    <property type="evidence" value="ECO:0007669"/>
    <property type="project" value="UniProtKB-SubCell"/>
</dbReference>
<evidence type="ECO:0000256" key="2">
    <source>
        <dbReference type="ARBA" id="ARBA00004771"/>
    </source>
</evidence>
<keyword evidence="11 17" id="KW-1133">Transmembrane helix</keyword>
<keyword evidence="12" id="KW-0443">Lipid metabolism</keyword>
<comment type="catalytic activity">
    <reaction evidence="15">
        <text>an acyl-CoA + a 1,2-diacyl-sn-glycerol = a triacyl-sn-glycerol + CoA</text>
        <dbReference type="Rhea" id="RHEA:10868"/>
        <dbReference type="ChEBI" id="CHEBI:17815"/>
        <dbReference type="ChEBI" id="CHEBI:57287"/>
        <dbReference type="ChEBI" id="CHEBI:58342"/>
        <dbReference type="ChEBI" id="CHEBI:64615"/>
        <dbReference type="EC" id="2.3.1.20"/>
    </reaction>
</comment>
<dbReference type="EMBL" id="PVQB02000988">
    <property type="protein sequence ID" value="KAF4332748.1"/>
    <property type="molecule type" value="Genomic_DNA"/>
</dbReference>
<dbReference type="GO" id="GO:0004144">
    <property type="term" value="F:diacylglycerol O-acyltransferase activity"/>
    <property type="evidence" value="ECO:0007669"/>
    <property type="project" value="UniProtKB-EC"/>
</dbReference>
<dbReference type="SUPFAM" id="SSF69593">
    <property type="entry name" value="Glycerol-3-phosphate (1)-acyltransferase"/>
    <property type="match status" value="1"/>
</dbReference>
<evidence type="ECO:0000256" key="7">
    <source>
        <dbReference type="ARBA" id="ARBA00022679"/>
    </source>
</evidence>
<organism evidence="18 19">
    <name type="scientific">Fusarium beomiforme</name>
    <dbReference type="NCBI Taxonomy" id="44412"/>
    <lineage>
        <taxon>Eukaryota</taxon>
        <taxon>Fungi</taxon>
        <taxon>Dikarya</taxon>
        <taxon>Ascomycota</taxon>
        <taxon>Pezizomycotina</taxon>
        <taxon>Sordariomycetes</taxon>
        <taxon>Hypocreomycetidae</taxon>
        <taxon>Hypocreales</taxon>
        <taxon>Nectriaceae</taxon>
        <taxon>Fusarium</taxon>
        <taxon>Fusarium burgessii species complex</taxon>
    </lineage>
</organism>
<evidence type="ECO:0000256" key="12">
    <source>
        <dbReference type="ARBA" id="ARBA00023098"/>
    </source>
</evidence>
<feature type="compositionally biased region" description="Polar residues" evidence="16">
    <location>
        <begin position="141"/>
        <end position="162"/>
    </location>
</feature>
<dbReference type="GO" id="GO:0019432">
    <property type="term" value="P:triglyceride biosynthetic process"/>
    <property type="evidence" value="ECO:0007669"/>
    <property type="project" value="TreeGrafter"/>
</dbReference>
<evidence type="ECO:0000256" key="8">
    <source>
        <dbReference type="ARBA" id="ARBA00022692"/>
    </source>
</evidence>
<dbReference type="Proteomes" id="UP000730481">
    <property type="component" value="Unassembled WGS sequence"/>
</dbReference>
<comment type="pathway">
    <text evidence="2">Glycerolipid metabolism; triacylglycerol biosynthesis.</text>
</comment>
<dbReference type="GO" id="GO:0006071">
    <property type="term" value="P:glycerol metabolic process"/>
    <property type="evidence" value="ECO:0007669"/>
    <property type="project" value="UniProtKB-KW"/>
</dbReference>
<name>A0A9P5A6A5_9HYPO</name>
<dbReference type="PANTHER" id="PTHR12317:SF0">
    <property type="entry name" value="ACYLTRANSFERASE"/>
    <property type="match status" value="1"/>
</dbReference>
<keyword evidence="9" id="KW-0319">Glycerol metabolism</keyword>
<feature type="transmembrane region" description="Helical" evidence="17">
    <location>
        <begin position="248"/>
        <end position="267"/>
    </location>
</feature>
<dbReference type="Pfam" id="PF03982">
    <property type="entry name" value="DAGAT"/>
    <property type="match status" value="1"/>
</dbReference>
<gene>
    <name evidence="18" type="ORF">FBEOM_13448</name>
</gene>
<comment type="similarity">
    <text evidence="4">Belongs to the diacylglycerol acyltransferase family.</text>
</comment>
<feature type="transmembrane region" description="Helical" evidence="17">
    <location>
        <begin position="273"/>
        <end position="297"/>
    </location>
</feature>
<keyword evidence="14 18" id="KW-0012">Acyltransferase</keyword>
<evidence type="ECO:0000313" key="18">
    <source>
        <dbReference type="EMBL" id="KAF4332748.1"/>
    </source>
</evidence>
<sequence length="570" mass="63283">MNFLKLGGQEQQVESLPTVLAPGQLKIEASDFTSSFKSTAYPPAPRTFLPQRSNNHPALYTMPNSVVDGNVLFVNGAHLSDPNEKVTTIPNPENEQPTGPYGSQNGDVVGGAVGYERPQLPDRDFESSISTSNADFDDLMLSSNGTPNGKSNGTPNGIPNGTEKSYAAVVAEVDESDGKERDPNNDEKSYADIVADRHAEGDKGVDNWFYPKLPVTIQPKDIKAGSWHAGGIRFAPLRVPMRRRLQTAAVLFHCMSIATFVSAFWLICANPLAWPIIIIYLIHLALSTAGTNGNLTYRSEWARSLKLWKLFTGYFPMKLHKTHELPADRKYIFGYHPHGIISHGAFAAFGTNALGFRELFPGITNTLLTLDSNFRLPFYRDYIMLHGLQSVSKESIWNLLSKGGPNNDGRGRAVTIVVGGARESLEAQPGTLRLILKSRKGFVKMALRTGADLVPVIGFGENDLYDQLSPKTHPLVHRIQMIFLKVFKFTVPALHGRGVLNYDVGLMPYRRPVNIVMGRPIRVEKAHGPQPAQEDIDELHERYVREIEKLWDAYKDQFAADRKAEMEIFA</sequence>
<evidence type="ECO:0000256" key="4">
    <source>
        <dbReference type="ARBA" id="ARBA00005420"/>
    </source>
</evidence>
<evidence type="ECO:0000256" key="13">
    <source>
        <dbReference type="ARBA" id="ARBA00023136"/>
    </source>
</evidence>
<dbReference type="EC" id="2.3.1.20" evidence="5"/>
<reference evidence="18" key="1">
    <citation type="journal article" date="2017" name="Mycologia">
        <title>Fusarium algeriense, sp. nov., a novel toxigenic crown rot pathogen of durum wheat from Algeria is nested in the Fusarium burgessii species complex.</title>
        <authorList>
            <person name="Laraba I."/>
            <person name="Keddad A."/>
            <person name="Boureghda H."/>
            <person name="Abdallah N."/>
            <person name="Vaughan M.M."/>
            <person name="Proctor R.H."/>
            <person name="Busman M."/>
            <person name="O'Donnell K."/>
        </authorList>
    </citation>
    <scope>NUCLEOTIDE SEQUENCE</scope>
    <source>
        <strain evidence="18">NRRL 25174</strain>
    </source>
</reference>
<keyword evidence="13 17" id="KW-0472">Membrane</keyword>
<dbReference type="PANTHER" id="PTHR12317">
    <property type="entry name" value="DIACYLGLYCEROL O-ACYLTRANSFERASE"/>
    <property type="match status" value="1"/>
</dbReference>
<keyword evidence="7" id="KW-0808">Transferase</keyword>
<evidence type="ECO:0000256" key="5">
    <source>
        <dbReference type="ARBA" id="ARBA00013244"/>
    </source>
</evidence>
<dbReference type="AlphaFoldDB" id="A0A9P5A6A5"/>
<evidence type="ECO:0000313" key="19">
    <source>
        <dbReference type="Proteomes" id="UP000730481"/>
    </source>
</evidence>
<keyword evidence="8 17" id="KW-0812">Transmembrane</keyword>
<evidence type="ECO:0000256" key="11">
    <source>
        <dbReference type="ARBA" id="ARBA00022989"/>
    </source>
</evidence>
<evidence type="ECO:0000256" key="1">
    <source>
        <dbReference type="ARBA" id="ARBA00004477"/>
    </source>
</evidence>
<evidence type="ECO:0000256" key="14">
    <source>
        <dbReference type="ARBA" id="ARBA00023315"/>
    </source>
</evidence>
<accession>A0A9P5A6A5</accession>
<keyword evidence="6" id="KW-0444">Lipid biosynthesis</keyword>
<evidence type="ECO:0000256" key="9">
    <source>
        <dbReference type="ARBA" id="ARBA00022798"/>
    </source>
</evidence>